<comment type="similarity">
    <text evidence="6">Belongs to the NAD kinase family.</text>
</comment>
<dbReference type="GO" id="GO:0019674">
    <property type="term" value="P:NAD+ metabolic process"/>
    <property type="evidence" value="ECO:0007669"/>
    <property type="project" value="InterPro"/>
</dbReference>
<dbReference type="AlphaFoldDB" id="A0A5C5VTX3"/>
<comment type="caution">
    <text evidence="7">The sequence shown here is derived from an EMBL/GenBank/DDBJ whole genome shotgun (WGS) entry which is preliminary data.</text>
</comment>
<feature type="active site" description="Proton acceptor" evidence="6">
    <location>
        <position position="61"/>
    </location>
</feature>
<dbReference type="Gene3D" id="3.40.50.10330">
    <property type="entry name" value="Probable inorganic polyphosphate/atp-NAD kinase, domain 1"/>
    <property type="match status" value="1"/>
</dbReference>
<dbReference type="InterPro" id="IPR002504">
    <property type="entry name" value="NADK"/>
</dbReference>
<dbReference type="GO" id="GO:0003951">
    <property type="term" value="F:NAD+ kinase activity"/>
    <property type="evidence" value="ECO:0007669"/>
    <property type="project" value="UniProtKB-UniRule"/>
</dbReference>
<proteinExistence type="inferred from homology"/>
<dbReference type="Proteomes" id="UP000318995">
    <property type="component" value="Unassembled WGS sequence"/>
</dbReference>
<dbReference type="Pfam" id="PF01513">
    <property type="entry name" value="NAD_kinase"/>
    <property type="match status" value="1"/>
</dbReference>
<evidence type="ECO:0000256" key="1">
    <source>
        <dbReference type="ARBA" id="ARBA00022679"/>
    </source>
</evidence>
<evidence type="ECO:0000256" key="6">
    <source>
        <dbReference type="HAMAP-Rule" id="MF_00361"/>
    </source>
</evidence>
<comment type="cofactor">
    <cofactor evidence="6">
        <name>a divalent metal cation</name>
        <dbReference type="ChEBI" id="CHEBI:60240"/>
    </cofactor>
</comment>
<dbReference type="GO" id="GO:0051287">
    <property type="term" value="F:NAD binding"/>
    <property type="evidence" value="ECO:0007669"/>
    <property type="project" value="UniProtKB-ARBA"/>
</dbReference>
<evidence type="ECO:0000256" key="4">
    <source>
        <dbReference type="ARBA" id="ARBA00023027"/>
    </source>
</evidence>
<feature type="binding site" evidence="6">
    <location>
        <position position="165"/>
    </location>
    <ligand>
        <name>NAD(+)</name>
        <dbReference type="ChEBI" id="CHEBI:57540"/>
    </ligand>
</feature>
<evidence type="ECO:0000256" key="3">
    <source>
        <dbReference type="ARBA" id="ARBA00022857"/>
    </source>
</evidence>
<dbReference type="InterPro" id="IPR017438">
    <property type="entry name" value="ATP-NAD_kinase_N"/>
</dbReference>
<evidence type="ECO:0000256" key="5">
    <source>
        <dbReference type="ARBA" id="ARBA00047925"/>
    </source>
</evidence>
<evidence type="ECO:0000313" key="7">
    <source>
        <dbReference type="EMBL" id="TWT41597.1"/>
    </source>
</evidence>
<comment type="subcellular location">
    <subcellularLocation>
        <location evidence="6">Cytoplasm</location>
    </subcellularLocation>
</comment>
<name>A0A5C5VTX3_9BACT</name>
<comment type="caution">
    <text evidence="6">Lacks conserved residue(s) required for the propagation of feature annotation.</text>
</comment>
<gene>
    <name evidence="7" type="primary">ppnK</name>
    <name evidence="6" type="synonym">nadK</name>
    <name evidence="7" type="ORF">Pla111_29740</name>
</gene>
<dbReference type="HAMAP" id="MF_00361">
    <property type="entry name" value="NAD_kinase"/>
    <property type="match status" value="1"/>
</dbReference>
<feature type="binding site" evidence="6">
    <location>
        <position position="235"/>
    </location>
    <ligand>
        <name>NAD(+)</name>
        <dbReference type="ChEBI" id="CHEBI:57540"/>
    </ligand>
</feature>
<keyword evidence="3 6" id="KW-0521">NADP</keyword>
<evidence type="ECO:0000256" key="2">
    <source>
        <dbReference type="ARBA" id="ARBA00022777"/>
    </source>
</evidence>
<dbReference type="InterPro" id="IPR017437">
    <property type="entry name" value="ATP-NAD_kinase_PpnK-typ_C"/>
</dbReference>
<keyword evidence="6" id="KW-0963">Cytoplasm</keyword>
<comment type="function">
    <text evidence="6">Involved in the regulation of the intracellular balance of NAD and NADP, and is a key enzyme in the biosynthesis of NADP. Catalyzes specifically the phosphorylation on 2'-hydroxyl of the adenosine moiety of NAD to yield NADP.</text>
</comment>
<keyword evidence="6" id="KW-0547">Nucleotide-binding</keyword>
<dbReference type="GO" id="GO:0005737">
    <property type="term" value="C:cytoplasm"/>
    <property type="evidence" value="ECO:0007669"/>
    <property type="project" value="UniProtKB-SubCell"/>
</dbReference>
<feature type="binding site" evidence="6">
    <location>
        <begin position="61"/>
        <end position="62"/>
    </location>
    <ligand>
        <name>NAD(+)</name>
        <dbReference type="ChEBI" id="CHEBI:57540"/>
    </ligand>
</feature>
<keyword evidence="1 6" id="KW-0808">Transferase</keyword>
<feature type="binding site" evidence="6">
    <location>
        <position position="66"/>
    </location>
    <ligand>
        <name>NAD(+)</name>
        <dbReference type="ChEBI" id="CHEBI:57540"/>
    </ligand>
</feature>
<keyword evidence="2 6" id="KW-0418">Kinase</keyword>
<dbReference type="EMBL" id="SJPH01000008">
    <property type="protein sequence ID" value="TWT41597.1"/>
    <property type="molecule type" value="Genomic_DNA"/>
</dbReference>
<dbReference type="EC" id="2.7.1.23" evidence="6"/>
<evidence type="ECO:0000313" key="8">
    <source>
        <dbReference type="Proteomes" id="UP000318995"/>
    </source>
</evidence>
<keyword evidence="4 6" id="KW-0520">NAD</keyword>
<dbReference type="GO" id="GO:0046872">
    <property type="term" value="F:metal ion binding"/>
    <property type="evidence" value="ECO:0007669"/>
    <property type="project" value="UniProtKB-UniRule"/>
</dbReference>
<dbReference type="SUPFAM" id="SSF111331">
    <property type="entry name" value="NAD kinase/diacylglycerol kinase-like"/>
    <property type="match status" value="1"/>
</dbReference>
<dbReference type="InterPro" id="IPR016064">
    <property type="entry name" value="NAD/diacylglycerol_kinase_sf"/>
</dbReference>
<accession>A0A5C5VTX3</accession>
<protein>
    <recommendedName>
        <fullName evidence="6">NAD kinase</fullName>
        <ecNumber evidence="6">2.7.1.23</ecNumber>
    </recommendedName>
    <alternativeName>
        <fullName evidence="6">ATP-dependent NAD kinase</fullName>
    </alternativeName>
</protein>
<dbReference type="GO" id="GO:0006741">
    <property type="term" value="P:NADP+ biosynthetic process"/>
    <property type="evidence" value="ECO:0007669"/>
    <property type="project" value="UniProtKB-UniRule"/>
</dbReference>
<dbReference type="PANTHER" id="PTHR20275:SF0">
    <property type="entry name" value="NAD KINASE"/>
    <property type="match status" value="1"/>
</dbReference>
<dbReference type="GO" id="GO:0005524">
    <property type="term" value="F:ATP binding"/>
    <property type="evidence" value="ECO:0007669"/>
    <property type="project" value="UniProtKB-KW"/>
</dbReference>
<keyword evidence="8" id="KW-1185">Reference proteome</keyword>
<organism evidence="7 8">
    <name type="scientific">Botrimarina hoheduenensis</name>
    <dbReference type="NCBI Taxonomy" id="2528000"/>
    <lineage>
        <taxon>Bacteria</taxon>
        <taxon>Pseudomonadati</taxon>
        <taxon>Planctomycetota</taxon>
        <taxon>Planctomycetia</taxon>
        <taxon>Pirellulales</taxon>
        <taxon>Lacipirellulaceae</taxon>
        <taxon>Botrimarina</taxon>
    </lineage>
</organism>
<dbReference type="Gene3D" id="2.60.200.30">
    <property type="entry name" value="Probable inorganic polyphosphate/atp-NAD kinase, domain 2"/>
    <property type="match status" value="1"/>
</dbReference>
<sequence length="283" mass="30518">MPTTVPRVILMYDGDRPALRERAEALRPTIEQVLPIAAIESNLEPPFEPRDAEIAIALGGDGTVLRSARLMGHDQLPLVGVNLGKLGFLAGINPEDLGTALPEIAARRFRLVDHLMIACSHVRSGKVLSTRLGLNEAAILAGEPFTMIEVDLRVDGDLAATYSSDGMLISTPVGSTAHNLATGGPILRKDLHALVVSAINPHTLTVRPVVDSADRVYELNVPQPNPGTRLMVDGQVVGALEPGDTVRVEKSPAVFQTVEVAGQTYYRTLRGKLGWGRRPRDRR</sequence>
<dbReference type="OrthoDB" id="9774737at2"/>
<feature type="binding site" evidence="6">
    <location>
        <begin position="135"/>
        <end position="136"/>
    </location>
    <ligand>
        <name>NAD(+)</name>
        <dbReference type="ChEBI" id="CHEBI:57540"/>
    </ligand>
</feature>
<reference evidence="7 8" key="1">
    <citation type="submission" date="2019-02" db="EMBL/GenBank/DDBJ databases">
        <title>Deep-cultivation of Planctomycetes and their phenomic and genomic characterization uncovers novel biology.</title>
        <authorList>
            <person name="Wiegand S."/>
            <person name="Jogler M."/>
            <person name="Boedeker C."/>
            <person name="Pinto D."/>
            <person name="Vollmers J."/>
            <person name="Rivas-Marin E."/>
            <person name="Kohn T."/>
            <person name="Peeters S.H."/>
            <person name="Heuer A."/>
            <person name="Rast P."/>
            <person name="Oberbeckmann S."/>
            <person name="Bunk B."/>
            <person name="Jeske O."/>
            <person name="Meyerdierks A."/>
            <person name="Storesund J.E."/>
            <person name="Kallscheuer N."/>
            <person name="Luecker S."/>
            <person name="Lage O.M."/>
            <person name="Pohl T."/>
            <person name="Merkel B.J."/>
            <person name="Hornburger P."/>
            <person name="Mueller R.-W."/>
            <person name="Bruemmer F."/>
            <person name="Labrenz M."/>
            <person name="Spormann A.M."/>
            <person name="Op Den Camp H."/>
            <person name="Overmann J."/>
            <person name="Amann R."/>
            <person name="Jetten M.S.M."/>
            <person name="Mascher T."/>
            <person name="Medema M.H."/>
            <person name="Devos D.P."/>
            <person name="Kaster A.-K."/>
            <person name="Ovreas L."/>
            <person name="Rohde M."/>
            <person name="Galperin M.Y."/>
            <person name="Jogler C."/>
        </authorList>
    </citation>
    <scope>NUCLEOTIDE SEQUENCE [LARGE SCALE GENOMIC DNA]</scope>
    <source>
        <strain evidence="7 8">Pla111</strain>
    </source>
</reference>
<comment type="catalytic activity">
    <reaction evidence="5 6">
        <text>NAD(+) + ATP = ADP + NADP(+) + H(+)</text>
        <dbReference type="Rhea" id="RHEA:18629"/>
        <dbReference type="ChEBI" id="CHEBI:15378"/>
        <dbReference type="ChEBI" id="CHEBI:30616"/>
        <dbReference type="ChEBI" id="CHEBI:57540"/>
        <dbReference type="ChEBI" id="CHEBI:58349"/>
        <dbReference type="ChEBI" id="CHEBI:456216"/>
        <dbReference type="EC" id="2.7.1.23"/>
    </reaction>
</comment>
<dbReference type="PANTHER" id="PTHR20275">
    <property type="entry name" value="NAD KINASE"/>
    <property type="match status" value="1"/>
</dbReference>
<feature type="binding site" evidence="6">
    <location>
        <position position="173"/>
    </location>
    <ligand>
        <name>NAD(+)</name>
        <dbReference type="ChEBI" id="CHEBI:57540"/>
    </ligand>
</feature>
<dbReference type="Pfam" id="PF20143">
    <property type="entry name" value="NAD_kinase_C"/>
    <property type="match status" value="1"/>
</dbReference>
<keyword evidence="6" id="KW-0067">ATP-binding</keyword>